<evidence type="ECO:0000313" key="3">
    <source>
        <dbReference type="Proteomes" id="UP000683925"/>
    </source>
</evidence>
<keyword evidence="1" id="KW-0812">Transmembrane</keyword>
<feature type="transmembrane region" description="Helical" evidence="1">
    <location>
        <begin position="1516"/>
        <end position="1535"/>
    </location>
</feature>
<gene>
    <name evidence="2" type="ORF">POCTA_138.1.T0860044</name>
</gene>
<dbReference type="Proteomes" id="UP000683925">
    <property type="component" value="Unassembled WGS sequence"/>
</dbReference>
<reference evidence="2" key="1">
    <citation type="submission" date="2021-01" db="EMBL/GenBank/DDBJ databases">
        <authorList>
            <consortium name="Genoscope - CEA"/>
            <person name="William W."/>
        </authorList>
    </citation>
    <scope>NUCLEOTIDE SEQUENCE</scope>
</reference>
<keyword evidence="1" id="KW-0472">Membrane</keyword>
<dbReference type="EMBL" id="CAJJDP010000085">
    <property type="protein sequence ID" value="CAD8185606.1"/>
    <property type="molecule type" value="Genomic_DNA"/>
</dbReference>
<keyword evidence="3" id="KW-1185">Reference proteome</keyword>
<sequence length="1551" mass="185245">MILASYTTFSMCILGSQTQQRPLRNNVTKIQQVFQTWKDAIYNKIQAQKLYNVLYFHRSSHLSKEHPRRIYNINIVGKLGQVLKQSFHQFSLFLRRIFYYTKCSFIQFKLNCCNKNSKHQLICRTTKVLNLDRKFLKRITVLEANSFNTFCQQSLKWQQSFLFHSSFSLINHINFSGSYDSFSQYTCTNPIKQRLSTILFFLKNNIMIHFILLPFKFQYFRLKTTHRIICSQTKFDFLIMEQFANFLTFLKFFQQEILKKTIILGHILSSKNRNEVIIAKYFGFIHKSFFLYNMKFFYILLGCFITQLNSKCNELQTQPYITCQSFTQNCYILEGDVEDYYELQQVNYQIVEESFQIPYQQEPILIRVINSLNQNKIQEKLICFLLVNLEYYITCMGFDLIFYERQTDYSELIRIDTKILANELCDELYTNEDGSMSLFCLSQSSLKQYSLNFKRDVTLIQEYKVSEQRQDQCKKQQIKWKENYYIIAFYQCSRWKLMVIENNDVETILQAQMVYEGISMSRLSYIDDVTFSEPNDLTSTIYLVENDFYVQFQLNKIETSTLNYQLKQHKNRIQKIVQQRHQIMVLTYQSIKTDSQRLETEIILDQPYPTNNIHFYQNLLFLQNQFELNVLINARINQTYQICNTSLQFFDFTNLFCQFDSTKKVIQFYKYQALSAFIKPKLKYLYVIPKYNLLTRDKVFNCFRMLYDNNTEVQTSQVTALVRIKNNCQNKQSILLDQYAQFLKNSTYNLYSSDSNVKVSIIKNQEFKNDCLSRLQNMYFKDKFQLKEIIKGNILFQDESFFYIYNCEQHKFQVSINLDQYQVLESKSSIYFVNRNNSKVLRGVEFSTDFIQNFKIKFNETITSFQQFQQSIVIFTNSSNLPYIILMPSQQISLENYLSKNLYQPGPILFYFEFGNQRIIQYEKILATQNYENLGFYQFPDSLIISIQTSNIIDRHFIVAIQNSTRSLIVDYLYDQQLHQISNYTFEAYSFYYPFKYKINIQNIAILIEQNNSLYIAIFQYNVSMSSLIEIIQTDDSFFSFDSGSLFYSFNKVWRYSYLKTFFVELEIEKPHQNALSSNFSINLNEGLQLQIQIENRCFELHSVMKSSRIEIFNKKSLKLNISQIFYGPISNLTLLNNSNIILKGPFQFKQALAICIEQTSTICFREYHYNNKSFTVLFKENNMFDVITRYSQNDYYVTWMKQQYYLCTSFLFSQLIIELIECSDNQSGDCKVVSRLDDNFKINYFNIADIIRVGNILRIKDNKNKAFIFIDDIHFNIQMLPDFIIDIQYIEKSNNQYLILQINEDSKDLEFSIYSINFHQKQQIYSFSINQKNYADLIQKGMLVQMKLVSCKYSRDLLNIKLLIVGQSFSQLFLLNLDQQKNQIEFQPQAKFRNSILQNDFEIADFVIQYIDDTILVLKQNENIFFQFYEFENERKFYDYFHKSQFSMQILRLNTTHLIFYDLLQIQLGKIEYELEIQNCDENEYNFQLLAQNEISNEKVSMQIKINQIETNQQLMNSILGVQISCFVFILIYTRKNKSKSRNSNQSSRL</sequence>
<accession>A0A8S1WIB9</accession>
<evidence type="ECO:0008006" key="4">
    <source>
        <dbReference type="Google" id="ProtNLM"/>
    </source>
</evidence>
<proteinExistence type="predicted"/>
<dbReference type="OrthoDB" id="311225at2759"/>
<organism evidence="2 3">
    <name type="scientific">Paramecium octaurelia</name>
    <dbReference type="NCBI Taxonomy" id="43137"/>
    <lineage>
        <taxon>Eukaryota</taxon>
        <taxon>Sar</taxon>
        <taxon>Alveolata</taxon>
        <taxon>Ciliophora</taxon>
        <taxon>Intramacronucleata</taxon>
        <taxon>Oligohymenophorea</taxon>
        <taxon>Peniculida</taxon>
        <taxon>Parameciidae</taxon>
        <taxon>Paramecium</taxon>
    </lineage>
</organism>
<protein>
    <recommendedName>
        <fullName evidence="4">Transmembrane protein</fullName>
    </recommendedName>
</protein>
<evidence type="ECO:0000313" key="2">
    <source>
        <dbReference type="EMBL" id="CAD8185606.1"/>
    </source>
</evidence>
<name>A0A8S1WIB9_PAROT</name>
<keyword evidence="1" id="KW-1133">Transmembrane helix</keyword>
<evidence type="ECO:0000256" key="1">
    <source>
        <dbReference type="SAM" id="Phobius"/>
    </source>
</evidence>
<comment type="caution">
    <text evidence="2">The sequence shown here is derived from an EMBL/GenBank/DDBJ whole genome shotgun (WGS) entry which is preliminary data.</text>
</comment>